<reference evidence="1 2" key="1">
    <citation type="submission" date="2017-11" db="EMBL/GenBank/DDBJ databases">
        <title>Complete genome sequence of Herbaspirillum rubrisubalbicans DSM 11543.</title>
        <authorList>
            <person name="Chen M."/>
            <person name="An Q."/>
        </authorList>
    </citation>
    <scope>NUCLEOTIDE SEQUENCE [LARGE SCALE GENOMIC DNA]</scope>
    <source>
        <strain evidence="1 2">DSM 11543</strain>
    </source>
</reference>
<sequence>MSVNITTTTTTTTTYNIDQENFLPGALPGGQFNPESSDILLKEGDGSTSNMVNNLPISDNLKGAILSLMGLGGGRTPSSLSAANTIRNFQQENNTGLLSAKQMSDIADTGYYQDKNGNLKPVSADVQAAAQALMANGGALFKQLEAANTGKQDGLLGPKDFPAAMRQGILSGDSGANRAVPGNGLAGDYLLQAVMQGLLSNGQSGYEAGKTIDSFMKDNKIDLLSANDVRDMAKTGYYKDKDGSLKPIPENVREAAEELMENDGELFKKLEAANTGVQDGLLGQKDFAAAVKNGSLDGRNGMGSASAWNFPTSMTSNNLLPSAYSAGNTMDHFLKDNKIDLLSANDVKNIADTGYYQDQDGKLKAVPPEVQQAAQALMANGGQLFKELESANTGKQDGLLGQLDFAAAVKNGSLDSNTTMPTVALPNIVLPSAYSAGNTMDHFLKDNNIDLLSANDVKNIAETGYYQDQDGKLKAVPPEVQQAAQALMANGGQLFKELESANTGKQDGLLGQLDFAAAVKNGSLDSNTTMPTIALPNNVLPSPYSAGNTMDHFLKDNNIDLLSANDVKNIAETGYYQDQDGKLKAVPPEVQQAAQALMANGGQLFKELESANTGKQDGLLGQLDFAAAVKNHGLDKQASALPTDFPTIVANNSVLPSAYSAGNTMDHFLKDNKIDLLSANDVKNIAETGYYQDQDGKLKAVPPEVQQAAQALMANGGQLFKELEAANTGKQDGLLGQLDFAAAVKNGSLDSNTSTPTIATPNIVLPSAYSAGNTMDHFLKDNKIDLLSANDVKNIAETGYYQDQDGKLKAVTPEVQQAAQALMANGGQLFKELEAANTGKQDGLLGQLDFAAAVKNGSLDSSTTMPTIALPNNVLPSASSAGNTMDHFLKDNKIDLLSANDVKNIADTGYYQDQDGKLKAVPPEVQQAAQALMANGGQLFKELEAANTGKQDGLLGQLDFAAAVKAGQFSAG</sequence>
<proteinExistence type="predicted"/>
<organism evidence="1 2">
    <name type="scientific">Herbaspirillum rubrisubalbicans</name>
    <dbReference type="NCBI Taxonomy" id="80842"/>
    <lineage>
        <taxon>Bacteria</taxon>
        <taxon>Pseudomonadati</taxon>
        <taxon>Pseudomonadota</taxon>
        <taxon>Betaproteobacteria</taxon>
        <taxon>Burkholderiales</taxon>
        <taxon>Oxalobacteraceae</taxon>
        <taxon>Herbaspirillum</taxon>
    </lineage>
</organism>
<dbReference type="RefSeq" id="WP_123020451.1">
    <property type="nucleotide sequence ID" value="NZ_CP024996.1"/>
</dbReference>
<dbReference type="EMBL" id="CP024996">
    <property type="protein sequence ID" value="AYR24722.1"/>
    <property type="molecule type" value="Genomic_DNA"/>
</dbReference>
<gene>
    <name evidence="1" type="ORF">RC54_13190</name>
</gene>
<dbReference type="AlphaFoldDB" id="A0AAD0U7I6"/>
<evidence type="ECO:0000313" key="1">
    <source>
        <dbReference type="EMBL" id="AYR24722.1"/>
    </source>
</evidence>
<evidence type="ECO:0000313" key="2">
    <source>
        <dbReference type="Proteomes" id="UP000269199"/>
    </source>
</evidence>
<protein>
    <submittedName>
        <fullName evidence="1">Uncharacterized protein</fullName>
    </submittedName>
</protein>
<accession>A0AAD0U7I6</accession>
<name>A0AAD0U7I6_9BURK</name>
<dbReference type="Proteomes" id="UP000269199">
    <property type="component" value="Chromosome"/>
</dbReference>